<dbReference type="PANTHER" id="PTHR43133:SF8">
    <property type="entry name" value="RNA POLYMERASE SIGMA FACTOR HI_1459-RELATED"/>
    <property type="match status" value="1"/>
</dbReference>
<dbReference type="Gene3D" id="1.10.1740.10">
    <property type="match status" value="1"/>
</dbReference>
<dbReference type="Gene3D" id="1.10.10.10">
    <property type="entry name" value="Winged helix-like DNA-binding domain superfamily/Winged helix DNA-binding domain"/>
    <property type="match status" value="1"/>
</dbReference>
<evidence type="ECO:0000256" key="1">
    <source>
        <dbReference type="ARBA" id="ARBA00010641"/>
    </source>
</evidence>
<dbReference type="InterPro" id="IPR036388">
    <property type="entry name" value="WH-like_DNA-bd_sf"/>
</dbReference>
<dbReference type="AlphaFoldDB" id="A0A1H1BHM7"/>
<gene>
    <name evidence="10" type="ORF">SAMN05443245_1666</name>
</gene>
<dbReference type="NCBIfam" id="TIGR02937">
    <property type="entry name" value="sigma70-ECF"/>
    <property type="match status" value="1"/>
</dbReference>
<dbReference type="GO" id="GO:0003677">
    <property type="term" value="F:DNA binding"/>
    <property type="evidence" value="ECO:0007669"/>
    <property type="project" value="UniProtKB-KW"/>
</dbReference>
<evidence type="ECO:0000256" key="5">
    <source>
        <dbReference type="ARBA" id="ARBA00023163"/>
    </source>
</evidence>
<dbReference type="InterPro" id="IPR039425">
    <property type="entry name" value="RNA_pol_sigma-70-like"/>
</dbReference>
<evidence type="ECO:0000256" key="6">
    <source>
        <dbReference type="RuleBase" id="RU000716"/>
    </source>
</evidence>
<dbReference type="Pfam" id="PF04542">
    <property type="entry name" value="Sigma70_r2"/>
    <property type="match status" value="1"/>
</dbReference>
<dbReference type="GO" id="GO:0016987">
    <property type="term" value="F:sigma factor activity"/>
    <property type="evidence" value="ECO:0007669"/>
    <property type="project" value="UniProtKB-KW"/>
</dbReference>
<dbReference type="InterPro" id="IPR013324">
    <property type="entry name" value="RNA_pol_sigma_r3/r4-like"/>
</dbReference>
<feature type="domain" description="RNA polymerase sigma-70 region 2" evidence="8">
    <location>
        <begin position="52"/>
        <end position="114"/>
    </location>
</feature>
<feature type="compositionally biased region" description="Polar residues" evidence="7">
    <location>
        <begin position="259"/>
        <end position="269"/>
    </location>
</feature>
<keyword evidence="5 6" id="KW-0804">Transcription</keyword>
<evidence type="ECO:0000259" key="8">
    <source>
        <dbReference type="Pfam" id="PF04542"/>
    </source>
</evidence>
<feature type="compositionally biased region" description="Basic and acidic residues" evidence="7">
    <location>
        <begin position="248"/>
        <end position="258"/>
    </location>
</feature>
<dbReference type="Proteomes" id="UP000183487">
    <property type="component" value="Unassembled WGS sequence"/>
</dbReference>
<proteinExistence type="inferred from homology"/>
<dbReference type="Pfam" id="PF08281">
    <property type="entry name" value="Sigma70_r4_2"/>
    <property type="match status" value="1"/>
</dbReference>
<feature type="compositionally biased region" description="Polar residues" evidence="7">
    <location>
        <begin position="232"/>
        <end position="246"/>
    </location>
</feature>
<dbReference type="InterPro" id="IPR007627">
    <property type="entry name" value="RNA_pol_sigma70_r2"/>
</dbReference>
<keyword evidence="2 6" id="KW-0805">Transcription regulation</keyword>
<dbReference type="NCBIfam" id="NF009185">
    <property type="entry name" value="PRK12533.1"/>
    <property type="match status" value="1"/>
</dbReference>
<dbReference type="PANTHER" id="PTHR43133">
    <property type="entry name" value="RNA POLYMERASE ECF-TYPE SIGMA FACTO"/>
    <property type="match status" value="1"/>
</dbReference>
<sequence>MTGYAMKGSHDEPHRIAAMPWRAEVVQTETDARERGDTDAARSRRFQQLALPHLDAAYNLARWLCGNANDADDVVQEAFMRAFRFFDTFRGDTARPWLLAIVRRTWYTEWRRRGPSHDMLEFDDTMDDATFDGWSAGGDDPQTLLIRDEDTKLIHEALAQLPVEYREVLILRELEEMGYREIAVVADLPIGTVMSRLARGRRKLAAVLMEKQGSKPPRTGASGCNTRMPADGTSTQPGRQQGSGSQEAAKRSAARAEHTTPSPDSSASARTDAGNRPTPDGNEGYPPEAHPPETPAAGKFGTATVTPLRASANGRPLNPPGAGAPGSAQETPDGL</sequence>
<dbReference type="InterPro" id="IPR000838">
    <property type="entry name" value="RNA_pol_sigma70_ECF_CS"/>
</dbReference>
<protein>
    <recommendedName>
        <fullName evidence="6">RNA polymerase sigma factor</fullName>
    </recommendedName>
</protein>
<keyword evidence="11" id="KW-1185">Reference proteome</keyword>
<dbReference type="GO" id="GO:0006352">
    <property type="term" value="P:DNA-templated transcription initiation"/>
    <property type="evidence" value="ECO:0007669"/>
    <property type="project" value="InterPro"/>
</dbReference>
<evidence type="ECO:0000256" key="4">
    <source>
        <dbReference type="ARBA" id="ARBA00023125"/>
    </source>
</evidence>
<dbReference type="SUPFAM" id="SSF88946">
    <property type="entry name" value="Sigma2 domain of RNA polymerase sigma factors"/>
    <property type="match status" value="1"/>
</dbReference>
<evidence type="ECO:0000313" key="11">
    <source>
        <dbReference type="Proteomes" id="UP000183487"/>
    </source>
</evidence>
<dbReference type="EMBL" id="FNKP01000001">
    <property type="protein sequence ID" value="SDQ51439.1"/>
    <property type="molecule type" value="Genomic_DNA"/>
</dbReference>
<evidence type="ECO:0000313" key="10">
    <source>
        <dbReference type="EMBL" id="SDQ51439.1"/>
    </source>
</evidence>
<accession>A0A1H1BHM7</accession>
<organism evidence="10 11">
    <name type="scientific">Paraburkholderia fungorum</name>
    <dbReference type="NCBI Taxonomy" id="134537"/>
    <lineage>
        <taxon>Bacteria</taxon>
        <taxon>Pseudomonadati</taxon>
        <taxon>Pseudomonadota</taxon>
        <taxon>Betaproteobacteria</taxon>
        <taxon>Burkholderiales</taxon>
        <taxon>Burkholderiaceae</taxon>
        <taxon>Paraburkholderia</taxon>
    </lineage>
</organism>
<keyword evidence="3 6" id="KW-0731">Sigma factor</keyword>
<dbReference type="InterPro" id="IPR014284">
    <property type="entry name" value="RNA_pol_sigma-70_dom"/>
</dbReference>
<dbReference type="CDD" id="cd06171">
    <property type="entry name" value="Sigma70_r4"/>
    <property type="match status" value="1"/>
</dbReference>
<evidence type="ECO:0000259" key="9">
    <source>
        <dbReference type="Pfam" id="PF08281"/>
    </source>
</evidence>
<dbReference type="InterPro" id="IPR013249">
    <property type="entry name" value="RNA_pol_sigma70_r4_t2"/>
</dbReference>
<feature type="region of interest" description="Disordered" evidence="7">
    <location>
        <begin position="208"/>
        <end position="335"/>
    </location>
</feature>
<evidence type="ECO:0000256" key="2">
    <source>
        <dbReference type="ARBA" id="ARBA00023015"/>
    </source>
</evidence>
<reference evidence="11" key="1">
    <citation type="submission" date="2016-10" db="EMBL/GenBank/DDBJ databases">
        <authorList>
            <person name="Varghese N."/>
        </authorList>
    </citation>
    <scope>NUCLEOTIDE SEQUENCE [LARGE SCALE GENOMIC DNA]</scope>
    <source>
        <strain evidence="11">GAS106B</strain>
    </source>
</reference>
<evidence type="ECO:0000256" key="7">
    <source>
        <dbReference type="SAM" id="MobiDB-lite"/>
    </source>
</evidence>
<evidence type="ECO:0000256" key="3">
    <source>
        <dbReference type="ARBA" id="ARBA00023082"/>
    </source>
</evidence>
<name>A0A1H1BHM7_9BURK</name>
<keyword evidence="4 6" id="KW-0238">DNA-binding</keyword>
<dbReference type="SUPFAM" id="SSF88659">
    <property type="entry name" value="Sigma3 and sigma4 domains of RNA polymerase sigma factors"/>
    <property type="match status" value="1"/>
</dbReference>
<dbReference type="PROSITE" id="PS01063">
    <property type="entry name" value="SIGMA70_ECF"/>
    <property type="match status" value="1"/>
</dbReference>
<feature type="domain" description="RNA polymerase sigma factor 70 region 4 type 2" evidence="9">
    <location>
        <begin position="153"/>
        <end position="204"/>
    </location>
</feature>
<comment type="similarity">
    <text evidence="1 6">Belongs to the sigma-70 factor family. ECF subfamily.</text>
</comment>
<dbReference type="InterPro" id="IPR013325">
    <property type="entry name" value="RNA_pol_sigma_r2"/>
</dbReference>